<gene>
    <name evidence="2" type="ORF">EIN_162510</name>
</gene>
<dbReference type="VEuPathDB" id="AmoebaDB:EIN_162510"/>
<evidence type="ECO:0000256" key="1">
    <source>
        <dbReference type="SAM" id="MobiDB-lite"/>
    </source>
</evidence>
<evidence type="ECO:0000313" key="3">
    <source>
        <dbReference type="Proteomes" id="UP000014680"/>
    </source>
</evidence>
<dbReference type="KEGG" id="eiv:EIN_162510"/>
<feature type="compositionally biased region" description="Basic residues" evidence="1">
    <location>
        <begin position="42"/>
        <end position="56"/>
    </location>
</feature>
<dbReference type="RefSeq" id="XP_004185953.1">
    <property type="nucleotide sequence ID" value="XM_004185905.1"/>
</dbReference>
<name>A0A0A1U1V9_ENTIV</name>
<protein>
    <submittedName>
        <fullName evidence="2">Uncharacterized protein</fullName>
    </submittedName>
</protein>
<keyword evidence="3" id="KW-1185">Reference proteome</keyword>
<organism evidence="2 3">
    <name type="scientific">Entamoeba invadens IP1</name>
    <dbReference type="NCBI Taxonomy" id="370355"/>
    <lineage>
        <taxon>Eukaryota</taxon>
        <taxon>Amoebozoa</taxon>
        <taxon>Evosea</taxon>
        <taxon>Archamoebae</taxon>
        <taxon>Mastigamoebida</taxon>
        <taxon>Entamoebidae</taxon>
        <taxon>Entamoeba</taxon>
    </lineage>
</organism>
<dbReference type="EMBL" id="KB206960">
    <property type="protein sequence ID" value="ELP86607.1"/>
    <property type="molecule type" value="Genomic_DNA"/>
</dbReference>
<dbReference type="GeneID" id="14885514"/>
<feature type="region of interest" description="Disordered" evidence="1">
    <location>
        <begin position="32"/>
        <end position="58"/>
    </location>
</feature>
<proteinExistence type="predicted"/>
<reference evidence="2 3" key="1">
    <citation type="submission" date="2012-10" db="EMBL/GenBank/DDBJ databases">
        <authorList>
            <person name="Zafar N."/>
            <person name="Inman J."/>
            <person name="Hall N."/>
            <person name="Lorenzi H."/>
            <person name="Caler E."/>
        </authorList>
    </citation>
    <scope>NUCLEOTIDE SEQUENCE [LARGE SCALE GENOMIC DNA]</scope>
    <source>
        <strain evidence="2 3">IP1</strain>
    </source>
</reference>
<accession>A0A0A1U1V9</accession>
<dbReference type="Proteomes" id="UP000014680">
    <property type="component" value="Unassembled WGS sequence"/>
</dbReference>
<evidence type="ECO:0000313" key="2">
    <source>
        <dbReference type="EMBL" id="ELP86607.1"/>
    </source>
</evidence>
<sequence length="117" mass="13577">MIELVNSPPKMSTFTPTDKSLYEVLFSLSYKEKVSSSPVNQKKPRTSKKNVRKTKKRWDNKLKAEAVKKADELGLTHATIFLQKMQPEHFAKLCPSTLQYWVRQCDHQRTTFGFLDA</sequence>
<dbReference type="AlphaFoldDB" id="A0A0A1U1V9"/>